<organism evidence="2 3">
    <name type="scientific">Arachis hypogaea</name>
    <name type="common">Peanut</name>
    <dbReference type="NCBI Taxonomy" id="3818"/>
    <lineage>
        <taxon>Eukaryota</taxon>
        <taxon>Viridiplantae</taxon>
        <taxon>Streptophyta</taxon>
        <taxon>Embryophyta</taxon>
        <taxon>Tracheophyta</taxon>
        <taxon>Spermatophyta</taxon>
        <taxon>Magnoliopsida</taxon>
        <taxon>eudicotyledons</taxon>
        <taxon>Gunneridae</taxon>
        <taxon>Pentapetalae</taxon>
        <taxon>rosids</taxon>
        <taxon>fabids</taxon>
        <taxon>Fabales</taxon>
        <taxon>Fabaceae</taxon>
        <taxon>Papilionoideae</taxon>
        <taxon>50 kb inversion clade</taxon>
        <taxon>dalbergioids sensu lato</taxon>
        <taxon>Dalbergieae</taxon>
        <taxon>Pterocarpus clade</taxon>
        <taxon>Arachis</taxon>
    </lineage>
</organism>
<keyword evidence="3" id="KW-1185">Reference proteome</keyword>
<dbReference type="Proteomes" id="UP000289738">
    <property type="component" value="Chromosome B03"/>
</dbReference>
<name>A0A445A3G4_ARAHY</name>
<evidence type="ECO:0000313" key="2">
    <source>
        <dbReference type="EMBL" id="RYR20967.1"/>
    </source>
</evidence>
<sequence>MVFDLCGKISRESEGHNVELVVDNLFSLYPDLLSPDGVSPKESSSAASPVGSTATRRTSLPLPKPPRSLEIF</sequence>
<evidence type="ECO:0000313" key="3">
    <source>
        <dbReference type="Proteomes" id="UP000289738"/>
    </source>
</evidence>
<protein>
    <submittedName>
        <fullName evidence="2">Uncharacterized protein</fullName>
    </submittedName>
</protein>
<reference evidence="2 3" key="1">
    <citation type="submission" date="2019-01" db="EMBL/GenBank/DDBJ databases">
        <title>Sequencing of cultivated peanut Arachis hypogaea provides insights into genome evolution and oil improvement.</title>
        <authorList>
            <person name="Chen X."/>
        </authorList>
    </citation>
    <scope>NUCLEOTIDE SEQUENCE [LARGE SCALE GENOMIC DNA]</scope>
    <source>
        <strain evidence="3">cv. Fuhuasheng</strain>
        <tissue evidence="2">Leaves</tissue>
    </source>
</reference>
<proteinExistence type="predicted"/>
<dbReference type="EMBL" id="SDMP01000013">
    <property type="protein sequence ID" value="RYR20967.1"/>
    <property type="molecule type" value="Genomic_DNA"/>
</dbReference>
<gene>
    <name evidence="2" type="ORF">Ahy_B03g066194</name>
</gene>
<feature type="region of interest" description="Disordered" evidence="1">
    <location>
        <begin position="36"/>
        <end position="72"/>
    </location>
</feature>
<dbReference type="AlphaFoldDB" id="A0A445A3G4"/>
<evidence type="ECO:0000256" key="1">
    <source>
        <dbReference type="SAM" id="MobiDB-lite"/>
    </source>
</evidence>
<comment type="caution">
    <text evidence="2">The sequence shown here is derived from an EMBL/GenBank/DDBJ whole genome shotgun (WGS) entry which is preliminary data.</text>
</comment>
<accession>A0A445A3G4</accession>
<feature type="compositionally biased region" description="Polar residues" evidence="1">
    <location>
        <begin position="41"/>
        <end position="58"/>
    </location>
</feature>